<dbReference type="Proteomes" id="UP000234323">
    <property type="component" value="Unassembled WGS sequence"/>
</dbReference>
<sequence>MDTTTEINDEEVTTGCYQVQENRRIYIVRRKTNRACHCFETGKDIRRALKNILEMVLYRERIAALKYEQIKMQSAEILEKNKDLTKKLADSNLINGLMVADLENRIRNLEVDVIAKRIMLKKSEANNILWEKIKALEVIEEKPTCQKMEMDLFGW</sequence>
<gene>
    <name evidence="1" type="ORF">RhiirA4_467976</name>
</gene>
<comment type="caution">
    <text evidence="1">The sequence shown here is derived from an EMBL/GenBank/DDBJ whole genome shotgun (WGS) entry which is preliminary data.</text>
</comment>
<protein>
    <submittedName>
        <fullName evidence="1">Uncharacterized protein</fullName>
    </submittedName>
</protein>
<accession>A0A2I1GWV8</accession>
<dbReference type="VEuPathDB" id="FungiDB:RhiirFUN_022360"/>
<dbReference type="VEuPathDB" id="FungiDB:RhiirA1_478446"/>
<reference evidence="1 2" key="1">
    <citation type="submission" date="2015-10" db="EMBL/GenBank/DDBJ databases">
        <title>Genome analyses suggest a sexual origin of heterokaryosis in a supposedly ancient asexual fungus.</title>
        <authorList>
            <person name="Ropars J."/>
            <person name="Sedzielewska K."/>
            <person name="Noel J."/>
            <person name="Charron P."/>
            <person name="Farinelli L."/>
            <person name="Marton T."/>
            <person name="Kruger M."/>
            <person name="Pelin A."/>
            <person name="Brachmann A."/>
            <person name="Corradi N."/>
        </authorList>
    </citation>
    <scope>NUCLEOTIDE SEQUENCE [LARGE SCALE GENOMIC DNA]</scope>
    <source>
        <strain evidence="1 2">A4</strain>
    </source>
</reference>
<dbReference type="VEuPathDB" id="FungiDB:FUN_007693"/>
<dbReference type="EMBL" id="LLXI01000968">
    <property type="protein sequence ID" value="PKY51126.1"/>
    <property type="molecule type" value="Genomic_DNA"/>
</dbReference>
<proteinExistence type="predicted"/>
<organism evidence="1 2">
    <name type="scientific">Rhizophagus irregularis</name>
    <dbReference type="NCBI Taxonomy" id="588596"/>
    <lineage>
        <taxon>Eukaryota</taxon>
        <taxon>Fungi</taxon>
        <taxon>Fungi incertae sedis</taxon>
        <taxon>Mucoromycota</taxon>
        <taxon>Glomeromycotina</taxon>
        <taxon>Glomeromycetes</taxon>
        <taxon>Glomerales</taxon>
        <taxon>Glomeraceae</taxon>
        <taxon>Rhizophagus</taxon>
    </lineage>
</organism>
<keyword evidence="2" id="KW-1185">Reference proteome</keyword>
<name>A0A2I1GWV8_9GLOM</name>
<evidence type="ECO:0000313" key="1">
    <source>
        <dbReference type="EMBL" id="PKY51126.1"/>
    </source>
</evidence>
<dbReference type="AlphaFoldDB" id="A0A2I1GWV8"/>
<evidence type="ECO:0000313" key="2">
    <source>
        <dbReference type="Proteomes" id="UP000234323"/>
    </source>
</evidence>